<organism evidence="1 2">
    <name type="scientific">Eumeta variegata</name>
    <name type="common">Bagworm moth</name>
    <name type="synonym">Eumeta japonica</name>
    <dbReference type="NCBI Taxonomy" id="151549"/>
    <lineage>
        <taxon>Eukaryota</taxon>
        <taxon>Metazoa</taxon>
        <taxon>Ecdysozoa</taxon>
        <taxon>Arthropoda</taxon>
        <taxon>Hexapoda</taxon>
        <taxon>Insecta</taxon>
        <taxon>Pterygota</taxon>
        <taxon>Neoptera</taxon>
        <taxon>Endopterygota</taxon>
        <taxon>Lepidoptera</taxon>
        <taxon>Glossata</taxon>
        <taxon>Ditrysia</taxon>
        <taxon>Tineoidea</taxon>
        <taxon>Psychidae</taxon>
        <taxon>Oiketicinae</taxon>
        <taxon>Eumeta</taxon>
    </lineage>
</organism>
<evidence type="ECO:0000313" key="1">
    <source>
        <dbReference type="EMBL" id="GBP69582.1"/>
    </source>
</evidence>
<gene>
    <name evidence="1" type="ORF">EVAR_52079_1</name>
</gene>
<dbReference type="EMBL" id="BGZK01001045">
    <property type="protein sequence ID" value="GBP69582.1"/>
    <property type="molecule type" value="Genomic_DNA"/>
</dbReference>
<protein>
    <submittedName>
        <fullName evidence="1">Uncharacterized protein</fullName>
    </submittedName>
</protein>
<dbReference type="Proteomes" id="UP000299102">
    <property type="component" value="Unassembled WGS sequence"/>
</dbReference>
<sequence>MYDACRVAHTAIVNVYICNTCAAAAGAAGHVPAYRAQSSGSHYQRVNGRRFYCYEKSPTDHRLTWATASPGSCIITLDDKNESFQAAVLSNLLSNKLGKLVGVCSTV</sequence>
<comment type="caution">
    <text evidence="1">The sequence shown here is derived from an EMBL/GenBank/DDBJ whole genome shotgun (WGS) entry which is preliminary data.</text>
</comment>
<proteinExistence type="predicted"/>
<name>A0A4C1Y423_EUMVA</name>
<reference evidence="1 2" key="1">
    <citation type="journal article" date="2019" name="Commun. Biol.">
        <title>The bagworm genome reveals a unique fibroin gene that provides high tensile strength.</title>
        <authorList>
            <person name="Kono N."/>
            <person name="Nakamura H."/>
            <person name="Ohtoshi R."/>
            <person name="Tomita M."/>
            <person name="Numata K."/>
            <person name="Arakawa K."/>
        </authorList>
    </citation>
    <scope>NUCLEOTIDE SEQUENCE [LARGE SCALE GENOMIC DNA]</scope>
</reference>
<dbReference type="AlphaFoldDB" id="A0A4C1Y423"/>
<keyword evidence="2" id="KW-1185">Reference proteome</keyword>
<evidence type="ECO:0000313" key="2">
    <source>
        <dbReference type="Proteomes" id="UP000299102"/>
    </source>
</evidence>
<accession>A0A4C1Y423</accession>